<reference evidence="2 3" key="1">
    <citation type="submission" date="2024-09" db="EMBL/GenBank/DDBJ databases">
        <authorList>
            <person name="Sun Q."/>
            <person name="Mori K."/>
        </authorList>
    </citation>
    <scope>NUCLEOTIDE SEQUENCE [LARGE SCALE GENOMIC DNA]</scope>
    <source>
        <strain evidence="2 3">JCM 4414</strain>
    </source>
</reference>
<dbReference type="SUPFAM" id="SSF54909">
    <property type="entry name" value="Dimeric alpha+beta barrel"/>
    <property type="match status" value="1"/>
</dbReference>
<gene>
    <name evidence="2" type="ORF">ACFFTP_14860</name>
</gene>
<evidence type="ECO:0000313" key="2">
    <source>
        <dbReference type="EMBL" id="MFB9555462.1"/>
    </source>
</evidence>
<accession>A0ABV5QPM9</accession>
<dbReference type="PANTHER" id="PTHR41521">
    <property type="match status" value="1"/>
</dbReference>
<sequence>MTAYAIANLHPGATPHEDVLGYIERIQSTLAPFGGRFLVHGAPRREVLEGEWPGALVMIAFPTYADARAWYDSEPYQALIPLRARHIPGDVLLIDGVPEGYDPATTAAAMRAAAESVEQAPVEQASVERAPVE</sequence>
<dbReference type="Gene3D" id="3.30.70.100">
    <property type="match status" value="1"/>
</dbReference>
<keyword evidence="3" id="KW-1185">Reference proteome</keyword>
<name>A0ABV5QPM9_9ACTN</name>
<dbReference type="PANTHER" id="PTHR41521:SF4">
    <property type="entry name" value="BLR0684 PROTEIN"/>
    <property type="match status" value="1"/>
</dbReference>
<dbReference type="EMBL" id="JBHMCT010000009">
    <property type="protein sequence ID" value="MFB9555462.1"/>
    <property type="molecule type" value="Genomic_DNA"/>
</dbReference>
<dbReference type="Proteomes" id="UP001589716">
    <property type="component" value="Unassembled WGS sequence"/>
</dbReference>
<protein>
    <submittedName>
        <fullName evidence="2">DUF1330 domain-containing protein</fullName>
    </submittedName>
</protein>
<dbReference type="Pfam" id="PF07045">
    <property type="entry name" value="DUF1330"/>
    <property type="match status" value="1"/>
</dbReference>
<proteinExistence type="predicted"/>
<comment type="caution">
    <text evidence="2">The sequence shown here is derived from an EMBL/GenBank/DDBJ whole genome shotgun (WGS) entry which is preliminary data.</text>
</comment>
<evidence type="ECO:0000313" key="3">
    <source>
        <dbReference type="Proteomes" id="UP001589716"/>
    </source>
</evidence>
<feature type="domain" description="DUF1330" evidence="1">
    <location>
        <begin position="2"/>
        <end position="97"/>
    </location>
</feature>
<dbReference type="InterPro" id="IPR011008">
    <property type="entry name" value="Dimeric_a/b-barrel"/>
</dbReference>
<organism evidence="2 3">
    <name type="scientific">Streptomyces roseoviridis</name>
    <dbReference type="NCBI Taxonomy" id="67361"/>
    <lineage>
        <taxon>Bacteria</taxon>
        <taxon>Bacillati</taxon>
        <taxon>Actinomycetota</taxon>
        <taxon>Actinomycetes</taxon>
        <taxon>Kitasatosporales</taxon>
        <taxon>Streptomycetaceae</taxon>
        <taxon>Streptomyces</taxon>
    </lineage>
</organism>
<evidence type="ECO:0000259" key="1">
    <source>
        <dbReference type="Pfam" id="PF07045"/>
    </source>
</evidence>
<dbReference type="InterPro" id="IPR010753">
    <property type="entry name" value="DUF1330"/>
</dbReference>
<dbReference type="RefSeq" id="WP_345486012.1">
    <property type="nucleotide sequence ID" value="NZ_BAAAWU010000001.1"/>
</dbReference>